<sequence length="552" mass="59449">MSSHDDVLRDPNRLAALTHSGLLAERVPDQALDRLTRLASSLLGTPMILLSLLTDEHQVITSAQGLTGTLAAQRGVPLSHSLCRYVVGSGKELVLDDAQAHAVVCDHPGVRAHQVRAYAGAPITLSDGRTLGSFCAVDTEPRVWSNAEIAALRDLASIASAEIEARVNAGEATVARRDAGLAEERFRATFEQAAVGIAHVGLDGRWLHVNRRLCETLGYAYHELQTRTARDFDHDADESEEATQISGLLTGVVMWYQREKCYRHRDGHAVWGLLTVSLVRDDAGEPAYFIEVIEDISARRQAAAALEASEAGLRASQAEVLARLARAGEVRDDETGLHTRRVGELSALIAHELGWAPAEVELIRQAAPLHDVGKIGVPDAILLKEGPLTAKEREQMQAHAALGAALLSGGNAPVVRLAEQIAHAHHERWDGTGYPRQLAGTEIPLGARIVAVADAYDALANARPYRPAWPVDRALAFLREGAGSHFDPTVVAAFMRVQANDLARRPASTELNPSEDFIFPLVASRDAAQMDVAGDSTEFVAFAAIAMHSRAS</sequence>
<protein>
    <submittedName>
        <fullName evidence="5">PAS domain S-box protein</fullName>
    </submittedName>
</protein>
<dbReference type="RefSeq" id="WP_171225386.1">
    <property type="nucleotide sequence ID" value="NZ_CP053085.1"/>
</dbReference>
<dbReference type="PROSITE" id="PS50113">
    <property type="entry name" value="PAC"/>
    <property type="match status" value="1"/>
</dbReference>
<evidence type="ECO:0000259" key="3">
    <source>
        <dbReference type="PROSITE" id="PS51831"/>
    </source>
</evidence>
<dbReference type="PROSITE" id="PS51832">
    <property type="entry name" value="HD_GYP"/>
    <property type="match status" value="1"/>
</dbReference>
<feature type="domain" description="HD-GYP" evidence="4">
    <location>
        <begin position="313"/>
        <end position="510"/>
    </location>
</feature>
<dbReference type="KEGG" id="ggr:HKW67_10780"/>
<dbReference type="Pfam" id="PF01590">
    <property type="entry name" value="GAF"/>
    <property type="match status" value="1"/>
</dbReference>
<dbReference type="Gene3D" id="3.30.450.20">
    <property type="entry name" value="PAS domain"/>
    <property type="match status" value="1"/>
</dbReference>
<dbReference type="InterPro" id="IPR035965">
    <property type="entry name" value="PAS-like_dom_sf"/>
</dbReference>
<dbReference type="Pfam" id="PF00989">
    <property type="entry name" value="PAS"/>
    <property type="match status" value="1"/>
</dbReference>
<reference evidence="5 6" key="1">
    <citation type="submission" date="2020-05" db="EMBL/GenBank/DDBJ databases">
        <title>Complete genome sequence of Gemmatimonas greenlandica TET16.</title>
        <authorList>
            <person name="Zeng Y."/>
        </authorList>
    </citation>
    <scope>NUCLEOTIDE SEQUENCE [LARGE SCALE GENOMIC DNA]</scope>
    <source>
        <strain evidence="5 6">TET16</strain>
    </source>
</reference>
<dbReference type="EMBL" id="CP053085">
    <property type="protein sequence ID" value="QJR35955.1"/>
    <property type="molecule type" value="Genomic_DNA"/>
</dbReference>
<dbReference type="SMART" id="SM00091">
    <property type="entry name" value="PAS"/>
    <property type="match status" value="1"/>
</dbReference>
<dbReference type="CDD" id="cd00077">
    <property type="entry name" value="HDc"/>
    <property type="match status" value="1"/>
</dbReference>
<dbReference type="Gene3D" id="1.10.3210.10">
    <property type="entry name" value="Hypothetical protein af1432"/>
    <property type="match status" value="1"/>
</dbReference>
<dbReference type="InterPro" id="IPR006674">
    <property type="entry name" value="HD_domain"/>
</dbReference>
<dbReference type="PANTHER" id="PTHR45228">
    <property type="entry name" value="CYCLIC DI-GMP PHOSPHODIESTERASE TM_0186-RELATED"/>
    <property type="match status" value="1"/>
</dbReference>
<dbReference type="Proteomes" id="UP000500938">
    <property type="component" value="Chromosome"/>
</dbReference>
<dbReference type="GO" id="GO:0006355">
    <property type="term" value="P:regulation of DNA-templated transcription"/>
    <property type="evidence" value="ECO:0007669"/>
    <property type="project" value="InterPro"/>
</dbReference>
<dbReference type="InterPro" id="IPR037522">
    <property type="entry name" value="HD_GYP_dom"/>
</dbReference>
<dbReference type="InterPro" id="IPR001610">
    <property type="entry name" value="PAC"/>
</dbReference>
<evidence type="ECO:0000313" key="5">
    <source>
        <dbReference type="EMBL" id="QJR35955.1"/>
    </source>
</evidence>
<dbReference type="InterPro" id="IPR003018">
    <property type="entry name" value="GAF"/>
</dbReference>
<dbReference type="AlphaFoldDB" id="A0A6M4IPI6"/>
<dbReference type="SUPFAM" id="SSF55781">
    <property type="entry name" value="GAF domain-like"/>
    <property type="match status" value="1"/>
</dbReference>
<feature type="domain" description="PAC" evidence="2">
    <location>
        <begin position="256"/>
        <end position="308"/>
    </location>
</feature>
<feature type="domain" description="PAS" evidence="1">
    <location>
        <begin position="182"/>
        <end position="252"/>
    </location>
</feature>
<dbReference type="SUPFAM" id="SSF109604">
    <property type="entry name" value="HD-domain/PDEase-like"/>
    <property type="match status" value="1"/>
</dbReference>
<dbReference type="InterPro" id="IPR003607">
    <property type="entry name" value="HD/PDEase_dom"/>
</dbReference>
<dbReference type="SMART" id="SM00471">
    <property type="entry name" value="HDc"/>
    <property type="match status" value="1"/>
</dbReference>
<evidence type="ECO:0000259" key="2">
    <source>
        <dbReference type="PROSITE" id="PS50113"/>
    </source>
</evidence>
<dbReference type="InterPro" id="IPR000700">
    <property type="entry name" value="PAS-assoc_C"/>
</dbReference>
<organism evidence="5 6">
    <name type="scientific">Gemmatimonas groenlandica</name>
    <dbReference type="NCBI Taxonomy" id="2732249"/>
    <lineage>
        <taxon>Bacteria</taxon>
        <taxon>Pseudomonadati</taxon>
        <taxon>Gemmatimonadota</taxon>
        <taxon>Gemmatimonadia</taxon>
        <taxon>Gemmatimonadales</taxon>
        <taxon>Gemmatimonadaceae</taxon>
        <taxon>Gemmatimonas</taxon>
    </lineage>
</organism>
<keyword evidence="6" id="KW-1185">Reference proteome</keyword>
<evidence type="ECO:0000313" key="6">
    <source>
        <dbReference type="Proteomes" id="UP000500938"/>
    </source>
</evidence>
<name>A0A6M4IPI6_9BACT</name>
<proteinExistence type="predicted"/>
<dbReference type="Pfam" id="PF13487">
    <property type="entry name" value="HD_5"/>
    <property type="match status" value="1"/>
</dbReference>
<dbReference type="PROSITE" id="PS50112">
    <property type="entry name" value="PAS"/>
    <property type="match status" value="1"/>
</dbReference>
<feature type="domain" description="HD" evidence="3">
    <location>
        <begin position="335"/>
        <end position="459"/>
    </location>
</feature>
<dbReference type="InterPro" id="IPR029016">
    <property type="entry name" value="GAF-like_dom_sf"/>
</dbReference>
<dbReference type="PROSITE" id="PS51831">
    <property type="entry name" value="HD"/>
    <property type="match status" value="1"/>
</dbReference>
<dbReference type="InterPro" id="IPR000014">
    <property type="entry name" value="PAS"/>
</dbReference>
<dbReference type="SMART" id="SM00065">
    <property type="entry name" value="GAF"/>
    <property type="match status" value="1"/>
</dbReference>
<dbReference type="Gene3D" id="3.30.450.40">
    <property type="match status" value="1"/>
</dbReference>
<dbReference type="CDD" id="cd00130">
    <property type="entry name" value="PAS"/>
    <property type="match status" value="1"/>
</dbReference>
<dbReference type="SMART" id="SM00086">
    <property type="entry name" value="PAC"/>
    <property type="match status" value="1"/>
</dbReference>
<gene>
    <name evidence="5" type="ORF">HKW67_10780</name>
</gene>
<evidence type="ECO:0000259" key="1">
    <source>
        <dbReference type="PROSITE" id="PS50112"/>
    </source>
</evidence>
<dbReference type="NCBIfam" id="TIGR00229">
    <property type="entry name" value="sensory_box"/>
    <property type="match status" value="1"/>
</dbReference>
<dbReference type="InterPro" id="IPR052020">
    <property type="entry name" value="Cyclic_di-GMP/3'3'-cGAMP_PDE"/>
</dbReference>
<evidence type="ECO:0000259" key="4">
    <source>
        <dbReference type="PROSITE" id="PS51832"/>
    </source>
</evidence>
<accession>A0A6M4IPI6</accession>
<dbReference type="InterPro" id="IPR013767">
    <property type="entry name" value="PAS_fold"/>
</dbReference>
<dbReference type="SUPFAM" id="SSF55785">
    <property type="entry name" value="PYP-like sensor domain (PAS domain)"/>
    <property type="match status" value="1"/>
</dbReference>